<gene>
    <name evidence="1" type="ORF">HMPREF1534_01745</name>
</gene>
<comment type="caution">
    <text evidence="1">The sequence shown here is derived from an EMBL/GenBank/DDBJ whole genome shotgun (WGS) entry which is preliminary data.</text>
</comment>
<reference evidence="1 2" key="1">
    <citation type="submission" date="2013-04" db="EMBL/GenBank/DDBJ databases">
        <title>The Genome Sequence of Bacteroides massiliensis DSM 17679.</title>
        <authorList>
            <consortium name="The Broad Institute Genomics Platform"/>
            <person name="Earl A."/>
            <person name="Ward D."/>
            <person name="Feldgarden M."/>
            <person name="Gevers D."/>
            <person name="Martens E."/>
            <person name="Fenner L."/>
            <person name="Roux V."/>
            <person name="Mallet M.N."/>
            <person name="Raoult D."/>
            <person name="Walker B."/>
            <person name="Young S."/>
            <person name="Zeng Q."/>
            <person name="Gargeya S."/>
            <person name="Fitzgerald M."/>
            <person name="Haas B."/>
            <person name="Abouelleil A."/>
            <person name="Allen A.W."/>
            <person name="Alvarado L."/>
            <person name="Arachchi H.M."/>
            <person name="Berlin A.M."/>
            <person name="Chapman S.B."/>
            <person name="Gainer-Dewar J."/>
            <person name="Goldberg J."/>
            <person name="Griggs A."/>
            <person name="Gujja S."/>
            <person name="Hansen M."/>
            <person name="Howarth C."/>
            <person name="Imamovic A."/>
            <person name="Ireland A."/>
            <person name="Larimer J."/>
            <person name="McCowan C."/>
            <person name="Murphy C."/>
            <person name="Pearson M."/>
            <person name="Poon T.W."/>
            <person name="Priest M."/>
            <person name="Roberts A."/>
            <person name="Saif S."/>
            <person name="Shea T."/>
            <person name="Sisk P."/>
            <person name="Sykes S."/>
            <person name="Wortman J."/>
            <person name="Nusbaum C."/>
            <person name="Birren B."/>
        </authorList>
    </citation>
    <scope>NUCLEOTIDE SEQUENCE [LARGE SCALE GENOMIC DNA]</scope>
    <source>
        <strain evidence="2">B84634 / Timone 84634 / DSM 17679 / JCM 13223</strain>
    </source>
</reference>
<proteinExistence type="predicted"/>
<evidence type="ECO:0000313" key="1">
    <source>
        <dbReference type="EMBL" id="EOA54932.1"/>
    </source>
</evidence>
<dbReference type="Proteomes" id="UP000017831">
    <property type="component" value="Unassembled WGS sequence"/>
</dbReference>
<dbReference type="STRING" id="1121098.HMPREF1534_01745"/>
<dbReference type="HOGENOM" id="CLU_3004541_0_0_10"/>
<name>U6RFW6_9BACT</name>
<accession>U6RFW6</accession>
<keyword evidence="2" id="KW-1185">Reference proteome</keyword>
<dbReference type="AlphaFoldDB" id="U6RFW6"/>
<sequence length="56" mass="6242">MKYLELVCVSKEEMACFFHQMSDSRNGVIKKHAGTCITHYALHSLSHFGLVAVDGT</sequence>
<protein>
    <submittedName>
        <fullName evidence="1">Uncharacterized protein</fullName>
    </submittedName>
</protein>
<organism evidence="1 2">
    <name type="scientific">Phocaeicola massiliensis B84634 = Timone 84634 = DSM 17679 = JCM 13223</name>
    <dbReference type="NCBI Taxonomy" id="1121098"/>
    <lineage>
        <taxon>Bacteria</taxon>
        <taxon>Pseudomonadati</taxon>
        <taxon>Bacteroidota</taxon>
        <taxon>Bacteroidia</taxon>
        <taxon>Bacteroidales</taxon>
        <taxon>Bacteroidaceae</taxon>
        <taxon>Phocaeicola</taxon>
    </lineage>
</organism>
<evidence type="ECO:0000313" key="2">
    <source>
        <dbReference type="Proteomes" id="UP000017831"/>
    </source>
</evidence>
<dbReference type="EMBL" id="AQHY01000022">
    <property type="protein sequence ID" value="EOA54932.1"/>
    <property type="molecule type" value="Genomic_DNA"/>
</dbReference>